<dbReference type="RefSeq" id="WP_368847332.1">
    <property type="nucleotide sequence ID" value="NZ_CP194411.1"/>
</dbReference>
<protein>
    <submittedName>
        <fullName evidence="1">Uncharacterized protein</fullName>
    </submittedName>
</protein>
<organism evidence="1 2">
    <name type="scientific">Selenomonas sputigena</name>
    <dbReference type="NCBI Taxonomy" id="69823"/>
    <lineage>
        <taxon>Bacteria</taxon>
        <taxon>Bacillati</taxon>
        <taxon>Bacillota</taxon>
        <taxon>Negativicutes</taxon>
        <taxon>Selenomonadales</taxon>
        <taxon>Selenomonadaceae</taxon>
        <taxon>Selenomonas</taxon>
    </lineage>
</organism>
<sequence length="549" mass="60965">MKKIRVKIEALSPLVLSTRGNTTVMTASHDFLSGTLVRGILAERYIEKKQLGAKAHEDEGFLACFFGKLRFAAAYPVRAADKRRAMPTPLSIQKLKDGDEIRDLLVDDPDAGFKTFRGFAAIEGDGIEKVEAARNISLHMSRSNIKEQQGKEAGESSLERLAGRSRDGAIYNYEAVEAGVRFEGEVFGEEAALEGFLDALGEKAWTAQAGRSRYAQYGACRVELEMAELLPETVEPDEKNRLYIRLETPLLAADDLTSNAEAALHQLVDWLDEDGAGEFFLPEYDPAQTVQKGDVKNAVFADFTQVDNFVGIWGMKRPRAVAVAAGSVFVLGKKSAWTESDKERLQKALYEGVGARTEEGFGQLRLWRPHALSLVKKARQSERRTIQSGTVCEKAKELLLRAAQQKMIVYAAEDAHSKLSGGKGASHFFARLDSLWSLGWSNMRGALGEAIKEQKSNAATPFVQNLREIKVDGKSLEKLLLEANIADMPYNKERRWEKELGEKIAEFLEDIGATDIWKDAKVQDALFYAYWHNLFRFARKAAAGKGGES</sequence>
<evidence type="ECO:0000313" key="2">
    <source>
        <dbReference type="Proteomes" id="UP001559623"/>
    </source>
</evidence>
<evidence type="ECO:0000313" key="1">
    <source>
        <dbReference type="EMBL" id="MEX5285599.1"/>
    </source>
</evidence>
<keyword evidence="2" id="KW-1185">Reference proteome</keyword>
<reference evidence="1 2" key="1">
    <citation type="submission" date="2023-04" db="EMBL/GenBank/DDBJ databases">
        <title>Genome Sequence of Selenomonas sputigena ATCC 33150.</title>
        <authorList>
            <person name="Miller D.P."/>
            <person name="Anvari S."/>
            <person name="Polson S.W."/>
            <person name="Macdonald M."/>
            <person name="Mcdowell J.V."/>
        </authorList>
    </citation>
    <scope>NUCLEOTIDE SEQUENCE [LARGE SCALE GENOMIC DNA]</scope>
    <source>
        <strain evidence="1 2">ATCC 33150</strain>
    </source>
</reference>
<name>A0ABV3X5Y3_9FIRM</name>
<gene>
    <name evidence="1" type="ORF">QCO44_08130</name>
</gene>
<dbReference type="Proteomes" id="UP001559623">
    <property type="component" value="Unassembled WGS sequence"/>
</dbReference>
<comment type="caution">
    <text evidence="1">The sequence shown here is derived from an EMBL/GenBank/DDBJ whole genome shotgun (WGS) entry which is preliminary data.</text>
</comment>
<accession>A0ABV3X5Y3</accession>
<dbReference type="EMBL" id="JARVLH010000005">
    <property type="protein sequence ID" value="MEX5285599.1"/>
    <property type="molecule type" value="Genomic_DNA"/>
</dbReference>
<proteinExistence type="predicted"/>